<dbReference type="InterPro" id="IPR036986">
    <property type="entry name" value="S4_RNA-bd_sf"/>
</dbReference>
<dbReference type="Gene3D" id="3.10.290.10">
    <property type="entry name" value="RNA-binding S4 domain"/>
    <property type="match status" value="1"/>
</dbReference>
<accession>A0A1M5YXP2</accession>
<dbReference type="SUPFAM" id="SSF55174">
    <property type="entry name" value="Alpha-L RNA-binding motif"/>
    <property type="match status" value="1"/>
</dbReference>
<dbReference type="OrthoDB" id="9812787at2"/>
<evidence type="ECO:0000313" key="4">
    <source>
        <dbReference type="Proteomes" id="UP000183995"/>
    </source>
</evidence>
<name>A0A1M5YXP2_9FIRM</name>
<dbReference type="PROSITE" id="PS50889">
    <property type="entry name" value="S4"/>
    <property type="match status" value="1"/>
</dbReference>
<dbReference type="GO" id="GO:0003723">
    <property type="term" value="F:RNA binding"/>
    <property type="evidence" value="ECO:0007669"/>
    <property type="project" value="UniProtKB-KW"/>
</dbReference>
<dbReference type="Gene3D" id="3.30.70.330">
    <property type="match status" value="1"/>
</dbReference>
<keyword evidence="4" id="KW-1185">Reference proteome</keyword>
<dbReference type="SMART" id="SM00363">
    <property type="entry name" value="S4"/>
    <property type="match status" value="1"/>
</dbReference>
<evidence type="ECO:0000256" key="1">
    <source>
        <dbReference type="PROSITE-ProRule" id="PRU00182"/>
    </source>
</evidence>
<dbReference type="STRING" id="1123282.SAMN02745823_02953"/>
<dbReference type="AlphaFoldDB" id="A0A1M5YXP2"/>
<organism evidence="3 4">
    <name type="scientific">Sporobacter termitidis DSM 10068</name>
    <dbReference type="NCBI Taxonomy" id="1123282"/>
    <lineage>
        <taxon>Bacteria</taxon>
        <taxon>Bacillati</taxon>
        <taxon>Bacillota</taxon>
        <taxon>Clostridia</taxon>
        <taxon>Eubacteriales</taxon>
        <taxon>Oscillospiraceae</taxon>
        <taxon>Sporobacter</taxon>
    </lineage>
</organism>
<protein>
    <submittedName>
        <fullName evidence="3">RNA-binding protein YlmH, contains S4-like domain</fullName>
    </submittedName>
</protein>
<dbReference type="InterPro" id="IPR012677">
    <property type="entry name" value="Nucleotide-bd_a/b_plait_sf"/>
</dbReference>
<evidence type="ECO:0000259" key="2">
    <source>
        <dbReference type="SMART" id="SM00363"/>
    </source>
</evidence>
<gene>
    <name evidence="3" type="ORF">SAMN02745823_02953</name>
</gene>
<proteinExistence type="predicted"/>
<dbReference type="InterPro" id="IPR040591">
    <property type="entry name" value="RqcP2_RBD"/>
</dbReference>
<sequence length="251" mass="27449">MQDETELLKKRLLELTHRAFSQQRYTYSEFLTLAEQDALLGMKFDAGAAPLTLLGGYDGAERQIARFGDAALCGYEEAPPLSYIAVTPLSQKFADALTHRDFLGALMALGVRRSVLGDILLQDNSACLVCLESISGFIVGEFSQVKRTSVRCQVLDALPDIAVREPEARSVNVASQRLDALVAAVYKLSRSESQALIVQGKVHVNSRLTENASHEPGPGDIVSVRGLGRFVYDGAGRETKKGRLFVDVRVY</sequence>
<dbReference type="RefSeq" id="WP_073080517.1">
    <property type="nucleotide sequence ID" value="NZ_FQXV01000011.1"/>
</dbReference>
<dbReference type="EMBL" id="FQXV01000011">
    <property type="protein sequence ID" value="SHI16618.1"/>
    <property type="molecule type" value="Genomic_DNA"/>
</dbReference>
<dbReference type="Pfam" id="PF01479">
    <property type="entry name" value="S4"/>
    <property type="match status" value="1"/>
</dbReference>
<dbReference type="Proteomes" id="UP000183995">
    <property type="component" value="Unassembled WGS sequence"/>
</dbReference>
<dbReference type="InterPro" id="IPR002942">
    <property type="entry name" value="S4_RNA-bd"/>
</dbReference>
<reference evidence="3 4" key="1">
    <citation type="submission" date="2016-11" db="EMBL/GenBank/DDBJ databases">
        <authorList>
            <person name="Jaros S."/>
            <person name="Januszkiewicz K."/>
            <person name="Wedrychowicz H."/>
        </authorList>
    </citation>
    <scope>NUCLEOTIDE SEQUENCE [LARGE SCALE GENOMIC DNA]</scope>
    <source>
        <strain evidence="3 4">DSM 10068</strain>
    </source>
</reference>
<dbReference type="Pfam" id="PF17774">
    <property type="entry name" value="YlmH_RBD"/>
    <property type="match status" value="1"/>
</dbReference>
<keyword evidence="1" id="KW-0694">RNA-binding</keyword>
<dbReference type="CDD" id="cd00165">
    <property type="entry name" value="S4"/>
    <property type="match status" value="1"/>
</dbReference>
<feature type="domain" description="RNA-binding S4" evidence="2">
    <location>
        <begin position="176"/>
        <end position="233"/>
    </location>
</feature>
<evidence type="ECO:0000313" key="3">
    <source>
        <dbReference type="EMBL" id="SHI16618.1"/>
    </source>
</evidence>